<dbReference type="InterPro" id="IPR038672">
    <property type="entry name" value="CpcT/CpeT_sf"/>
</dbReference>
<dbReference type="AlphaFoldDB" id="A0A382AA34"/>
<dbReference type="EMBL" id="UINC01024547">
    <property type="protein sequence ID" value="SVA98380.1"/>
    <property type="molecule type" value="Genomic_DNA"/>
</dbReference>
<dbReference type="GO" id="GO:0016829">
    <property type="term" value="F:lyase activity"/>
    <property type="evidence" value="ECO:0007669"/>
    <property type="project" value="InterPro"/>
</dbReference>
<dbReference type="Pfam" id="PF06206">
    <property type="entry name" value="CpeT"/>
    <property type="match status" value="1"/>
</dbReference>
<protein>
    <submittedName>
        <fullName evidence="1">Uncharacterized protein</fullName>
    </submittedName>
</protein>
<sequence length="225" mass="25240">MRYLPALSLLALGLTTCERNTDYQPTEIDATMTLIQAWIGGAYDNSVQIAEDEAKKLPADKRHMPLHQIIEPVTIAGFEGLTYFQQLTNDGTTNTLLGVGIYQFRPDLETGTVKMRLHMFDDAEQFIDAHLDPAKLDGVTLADVHSSDGCAFYFSKNEDSSQIKGVMREPGCYPISRSTGKKIHHIDELIIKPGEFWNNARYYDLDGNLLFGNATGEYAKQMRIK</sequence>
<dbReference type="Gene3D" id="2.40.128.590">
    <property type="entry name" value="CpcT/CpeT domain"/>
    <property type="match status" value="1"/>
</dbReference>
<proteinExistence type="predicted"/>
<name>A0A382AA34_9ZZZZ</name>
<dbReference type="InterPro" id="IPR010404">
    <property type="entry name" value="CpcT/CpeT"/>
</dbReference>
<gene>
    <name evidence="1" type="ORF">METZ01_LOCUS151234</name>
</gene>
<evidence type="ECO:0000313" key="1">
    <source>
        <dbReference type="EMBL" id="SVA98380.1"/>
    </source>
</evidence>
<accession>A0A382AA34</accession>
<organism evidence="1">
    <name type="scientific">marine metagenome</name>
    <dbReference type="NCBI Taxonomy" id="408172"/>
    <lineage>
        <taxon>unclassified sequences</taxon>
        <taxon>metagenomes</taxon>
        <taxon>ecological metagenomes</taxon>
    </lineage>
</organism>
<reference evidence="1" key="1">
    <citation type="submission" date="2018-05" db="EMBL/GenBank/DDBJ databases">
        <authorList>
            <person name="Lanie J.A."/>
            <person name="Ng W.-L."/>
            <person name="Kazmierczak K.M."/>
            <person name="Andrzejewski T.M."/>
            <person name="Davidsen T.M."/>
            <person name="Wayne K.J."/>
            <person name="Tettelin H."/>
            <person name="Glass J.I."/>
            <person name="Rusch D."/>
            <person name="Podicherti R."/>
            <person name="Tsui H.-C.T."/>
            <person name="Winkler M.E."/>
        </authorList>
    </citation>
    <scope>NUCLEOTIDE SEQUENCE</scope>
</reference>